<keyword evidence="2" id="KW-1185">Reference proteome</keyword>
<evidence type="ECO:0008006" key="3">
    <source>
        <dbReference type="Google" id="ProtNLM"/>
    </source>
</evidence>
<name>A0ABR2DB23_9ROSI</name>
<comment type="caution">
    <text evidence="1">The sequence shown here is derived from an EMBL/GenBank/DDBJ whole genome shotgun (WGS) entry which is preliminary data.</text>
</comment>
<protein>
    <recommendedName>
        <fullName evidence="3">Transposase MuDR plant domain-containing protein</fullName>
    </recommendedName>
</protein>
<gene>
    <name evidence="1" type="ORF">V6N12_047492</name>
</gene>
<evidence type="ECO:0000313" key="1">
    <source>
        <dbReference type="EMBL" id="KAK8534095.1"/>
    </source>
</evidence>
<proteinExistence type="predicted"/>
<reference evidence="1 2" key="1">
    <citation type="journal article" date="2024" name="G3 (Bethesda)">
        <title>Genome assembly of Hibiscus sabdariffa L. provides insights into metabolisms of medicinal natural products.</title>
        <authorList>
            <person name="Kim T."/>
        </authorList>
    </citation>
    <scope>NUCLEOTIDE SEQUENCE [LARGE SCALE GENOMIC DNA]</scope>
    <source>
        <strain evidence="1">TK-2024</strain>
        <tissue evidence="1">Old leaves</tissue>
    </source>
</reference>
<evidence type="ECO:0000313" key="2">
    <source>
        <dbReference type="Proteomes" id="UP001472677"/>
    </source>
</evidence>
<organism evidence="1 2">
    <name type="scientific">Hibiscus sabdariffa</name>
    <name type="common">roselle</name>
    <dbReference type="NCBI Taxonomy" id="183260"/>
    <lineage>
        <taxon>Eukaryota</taxon>
        <taxon>Viridiplantae</taxon>
        <taxon>Streptophyta</taxon>
        <taxon>Embryophyta</taxon>
        <taxon>Tracheophyta</taxon>
        <taxon>Spermatophyta</taxon>
        <taxon>Magnoliopsida</taxon>
        <taxon>eudicotyledons</taxon>
        <taxon>Gunneridae</taxon>
        <taxon>Pentapetalae</taxon>
        <taxon>rosids</taxon>
        <taxon>malvids</taxon>
        <taxon>Malvales</taxon>
        <taxon>Malvaceae</taxon>
        <taxon>Malvoideae</taxon>
        <taxon>Hibiscus</taxon>
    </lineage>
</organism>
<dbReference type="PANTHER" id="PTHR31973">
    <property type="entry name" value="POLYPROTEIN, PUTATIVE-RELATED"/>
    <property type="match status" value="1"/>
</dbReference>
<dbReference type="PANTHER" id="PTHR31973:SF187">
    <property type="entry name" value="MUTATOR TRANSPOSASE MUDRA PROTEIN"/>
    <property type="match status" value="1"/>
</dbReference>
<dbReference type="Proteomes" id="UP001472677">
    <property type="component" value="Unassembled WGS sequence"/>
</dbReference>
<sequence>MSGKLDAGGDVVEEDVLIERDGKLEDHESEYLNFSNPGEHGMRFEDNILFKEVVKKYFVAKGVKLRFLKNEPLRTRVCCKEKCPWKLYASHDKRCIEVGIEGCRPFIGVDGCFLKTVSKGALLVAISRDGNNQMFSVVWVVVEGEGKESWR</sequence>
<dbReference type="EMBL" id="JBBPBM010000032">
    <property type="protein sequence ID" value="KAK8534095.1"/>
    <property type="molecule type" value="Genomic_DNA"/>
</dbReference>
<accession>A0ABR2DB23</accession>